<keyword evidence="2" id="KW-1185">Reference proteome</keyword>
<reference evidence="1 2" key="1">
    <citation type="submission" date="2018-07" db="EMBL/GenBank/DDBJ databases">
        <title>Genomic Encyclopedia of Type Strains, Phase IV (KMG-IV): sequencing the most valuable type-strain genomes for metagenomic binning, comparative biology and taxonomic classification.</title>
        <authorList>
            <person name="Goeker M."/>
        </authorList>
    </citation>
    <scope>NUCLEOTIDE SEQUENCE [LARGE SCALE GENOMIC DNA]</scope>
    <source>
        <strain evidence="1 2">DSM 26725</strain>
    </source>
</reference>
<sequence length="114" mass="11772">MRGLRTALYIGAIAALTAGCSVSVEEGETVEEAADAGESGEAGDSLAAQLEQGIVDDYASRDMEVVDVTFAPEADGITYSGTAVVVEPNSGEEIEVACLAEPSEDGQYSFNCEQ</sequence>
<gene>
    <name evidence="1" type="ORF">DFR46_1215</name>
</gene>
<protein>
    <submittedName>
        <fullName evidence="1">Uncharacterized protein</fullName>
    </submittedName>
</protein>
<evidence type="ECO:0000313" key="1">
    <source>
        <dbReference type="EMBL" id="RED16198.1"/>
    </source>
</evidence>
<name>A0A3D9FEW9_9SPHN</name>
<dbReference type="AlphaFoldDB" id="A0A3D9FEW9"/>
<dbReference type="Proteomes" id="UP000256310">
    <property type="component" value="Unassembled WGS sequence"/>
</dbReference>
<accession>A0A3D9FEW9</accession>
<organism evidence="1 2">
    <name type="scientific">Parasphingopyxis lamellibrachiae</name>
    <dbReference type="NCBI Taxonomy" id="680125"/>
    <lineage>
        <taxon>Bacteria</taxon>
        <taxon>Pseudomonadati</taxon>
        <taxon>Pseudomonadota</taxon>
        <taxon>Alphaproteobacteria</taxon>
        <taxon>Sphingomonadales</taxon>
        <taxon>Sphingomonadaceae</taxon>
        <taxon>Parasphingopyxis</taxon>
    </lineage>
</organism>
<dbReference type="EMBL" id="QRDP01000004">
    <property type="protein sequence ID" value="RED16198.1"/>
    <property type="molecule type" value="Genomic_DNA"/>
</dbReference>
<dbReference type="PROSITE" id="PS51257">
    <property type="entry name" value="PROKAR_LIPOPROTEIN"/>
    <property type="match status" value="1"/>
</dbReference>
<evidence type="ECO:0000313" key="2">
    <source>
        <dbReference type="Proteomes" id="UP000256310"/>
    </source>
</evidence>
<comment type="caution">
    <text evidence="1">The sequence shown here is derived from an EMBL/GenBank/DDBJ whole genome shotgun (WGS) entry which is preliminary data.</text>
</comment>
<proteinExistence type="predicted"/>